<keyword evidence="6" id="KW-1185">Reference proteome</keyword>
<dbReference type="InterPro" id="IPR027417">
    <property type="entry name" value="P-loop_NTPase"/>
</dbReference>
<evidence type="ECO:0000259" key="4">
    <source>
        <dbReference type="PROSITE" id="PS50893"/>
    </source>
</evidence>
<gene>
    <name evidence="5" type="ORF">MFFC18_48560</name>
</gene>
<dbReference type="CDD" id="cd03255">
    <property type="entry name" value="ABC_MJ0796_LolCDE_FtsE"/>
    <property type="match status" value="1"/>
</dbReference>
<dbReference type="Gene3D" id="3.40.50.300">
    <property type="entry name" value="P-loop containing nucleotide triphosphate hydrolases"/>
    <property type="match status" value="1"/>
</dbReference>
<evidence type="ECO:0000256" key="1">
    <source>
        <dbReference type="ARBA" id="ARBA00022448"/>
    </source>
</evidence>
<dbReference type="PROSITE" id="PS50893">
    <property type="entry name" value="ABC_TRANSPORTER_2"/>
    <property type="match status" value="1"/>
</dbReference>
<dbReference type="SUPFAM" id="SSF53850">
    <property type="entry name" value="Periplasmic binding protein-like II"/>
    <property type="match status" value="2"/>
</dbReference>
<dbReference type="PANTHER" id="PTHR24220">
    <property type="entry name" value="IMPORT ATP-BINDING PROTEIN"/>
    <property type="match status" value="1"/>
</dbReference>
<keyword evidence="1" id="KW-0813">Transport</keyword>
<feature type="domain" description="ABC transporter" evidence="4">
    <location>
        <begin position="6"/>
        <end position="237"/>
    </location>
</feature>
<sequence>MSDSVLIAKNLSHSFSSANGEVTPFEDLSFEIQKSKIVAARGESGCGKTTLLLICGGMRSPSKGEVMLDGINLYGMSASARVKFRSQKLGYLFQTLELIPYLSVLQNVKLARGVKDDVARHWLTRLGLEDRMSHKPNALSHGERQRVALARSIAHKPSLLICDEPTGNLDDENAQIVFGALREFADDGGSVLIASHDAAVDSLADEVLSLGKATNVKDDKTTEPAAAIEKPDTIVGAPKPAARTGSVSRLMLFVIGSILSVAALGVAALNLRPEAARSDRVSSQTVRVYCAAGVAKPVEKAIEKYNSQFGGNVEIVRTGGSGELAGQVKTEFETGVKAAADLYLSADDVLLEKAHDDGVIAERFPVAEQRPVIAVRADESRDLSSLQKLISTDDIKYGLASDRAAVGKIVRKIAQREGVLDDLETRKTTDAENVMTLAQALATGSLDAAIIWDTTVNQLNQVDDSPVLRIAAFADESNELKSKIAIGVLSTTSQPTPALKFCRFLSGATDSKNAFEQFGFNFVQGDRWEEVPEVHLYCGSMFTPVLEDSVREFATREGVNIYPRWQGCGKLVASIEGTEDPDLFPDAFLACDISFLHKVENYFEPHTMVSSNDIVIVVRKGYASKIKSPSDLLSGDVRFGICDPQQSALGALTRELLVHPPYEDLYEQIYEKASVIVDVGPTLISQLMAEGLDAAIVYRSNVLADEKGASLLELVEIESERATARQPWAISKQTGNSQLMNRLHEWISRDKIRSRFTQFGFRETLGRKTLD</sequence>
<reference evidence="5 6" key="1">
    <citation type="submission" date="2019-08" db="EMBL/GenBank/DDBJ databases">
        <title>Deep-cultivation of Planctomycetes and their phenomic and genomic characterization uncovers novel biology.</title>
        <authorList>
            <person name="Wiegand S."/>
            <person name="Jogler M."/>
            <person name="Boedeker C."/>
            <person name="Pinto D."/>
            <person name="Vollmers J."/>
            <person name="Rivas-Marin E."/>
            <person name="Kohn T."/>
            <person name="Peeters S.H."/>
            <person name="Heuer A."/>
            <person name="Rast P."/>
            <person name="Oberbeckmann S."/>
            <person name="Bunk B."/>
            <person name="Jeske O."/>
            <person name="Meyerdierks A."/>
            <person name="Storesund J.E."/>
            <person name="Kallscheuer N."/>
            <person name="Luecker S."/>
            <person name="Lage O.M."/>
            <person name="Pohl T."/>
            <person name="Merkel B.J."/>
            <person name="Hornburger P."/>
            <person name="Mueller R.-W."/>
            <person name="Bruemmer F."/>
            <person name="Labrenz M."/>
            <person name="Spormann A.M."/>
            <person name="Op den Camp H."/>
            <person name="Overmann J."/>
            <person name="Amann R."/>
            <person name="Jetten M.S.M."/>
            <person name="Mascher T."/>
            <person name="Medema M.H."/>
            <person name="Devos D.P."/>
            <person name="Kaster A.-K."/>
            <person name="Ovreas L."/>
            <person name="Rohde M."/>
            <person name="Galperin M.Y."/>
            <person name="Jogler C."/>
        </authorList>
    </citation>
    <scope>NUCLEOTIDE SEQUENCE [LARGE SCALE GENOMIC DNA]</scope>
    <source>
        <strain evidence="5 6">FC18</strain>
    </source>
</reference>
<dbReference type="GO" id="GO:0016887">
    <property type="term" value="F:ATP hydrolysis activity"/>
    <property type="evidence" value="ECO:0007669"/>
    <property type="project" value="InterPro"/>
</dbReference>
<dbReference type="Pfam" id="PF13531">
    <property type="entry name" value="SBP_bac_11"/>
    <property type="match status" value="2"/>
</dbReference>
<dbReference type="Gene3D" id="3.40.190.10">
    <property type="entry name" value="Periplasmic binding protein-like II"/>
    <property type="match status" value="4"/>
</dbReference>
<dbReference type="AlphaFoldDB" id="A0A5B9PRP3"/>
<name>A0A5B9PRP3_9BACT</name>
<protein>
    <submittedName>
        <fullName evidence="5">Putative ABC transporter ATP-binding protein</fullName>
    </submittedName>
</protein>
<dbReference type="EMBL" id="CP042912">
    <property type="protein sequence ID" value="QEG24933.1"/>
    <property type="molecule type" value="Genomic_DNA"/>
</dbReference>
<dbReference type="KEGG" id="mff:MFFC18_48560"/>
<dbReference type="RefSeq" id="WP_075082796.1">
    <property type="nucleotide sequence ID" value="NZ_CP042912.1"/>
</dbReference>
<dbReference type="InterPro" id="IPR015854">
    <property type="entry name" value="ABC_transpr_LolD-like"/>
</dbReference>
<dbReference type="OrthoDB" id="249482at2"/>
<dbReference type="SMART" id="SM00382">
    <property type="entry name" value="AAA"/>
    <property type="match status" value="1"/>
</dbReference>
<keyword evidence="2" id="KW-0547">Nucleotide-binding</keyword>
<dbReference type="GO" id="GO:0005524">
    <property type="term" value="F:ATP binding"/>
    <property type="evidence" value="ECO:0007669"/>
    <property type="project" value="UniProtKB-KW"/>
</dbReference>
<dbReference type="InterPro" id="IPR017911">
    <property type="entry name" value="MacB-like_ATP-bd"/>
</dbReference>
<dbReference type="PROSITE" id="PS00211">
    <property type="entry name" value="ABC_TRANSPORTER_1"/>
    <property type="match status" value="1"/>
</dbReference>
<accession>A0A5B9PRP3</accession>
<dbReference type="GO" id="GO:0005886">
    <property type="term" value="C:plasma membrane"/>
    <property type="evidence" value="ECO:0007669"/>
    <property type="project" value="TreeGrafter"/>
</dbReference>
<evidence type="ECO:0000313" key="6">
    <source>
        <dbReference type="Proteomes" id="UP000322214"/>
    </source>
</evidence>
<dbReference type="SUPFAM" id="SSF52540">
    <property type="entry name" value="P-loop containing nucleoside triphosphate hydrolases"/>
    <property type="match status" value="1"/>
</dbReference>
<evidence type="ECO:0000256" key="2">
    <source>
        <dbReference type="ARBA" id="ARBA00022741"/>
    </source>
</evidence>
<dbReference type="GO" id="GO:0022857">
    <property type="term" value="F:transmembrane transporter activity"/>
    <property type="evidence" value="ECO:0007669"/>
    <property type="project" value="TreeGrafter"/>
</dbReference>
<dbReference type="InterPro" id="IPR003593">
    <property type="entry name" value="AAA+_ATPase"/>
</dbReference>
<keyword evidence="3 5" id="KW-0067">ATP-binding</keyword>
<evidence type="ECO:0000313" key="5">
    <source>
        <dbReference type="EMBL" id="QEG24933.1"/>
    </source>
</evidence>
<evidence type="ECO:0000256" key="3">
    <source>
        <dbReference type="ARBA" id="ARBA00022840"/>
    </source>
</evidence>
<organism evidence="5 6">
    <name type="scientific">Mariniblastus fucicola</name>
    <dbReference type="NCBI Taxonomy" id="980251"/>
    <lineage>
        <taxon>Bacteria</taxon>
        <taxon>Pseudomonadati</taxon>
        <taxon>Planctomycetota</taxon>
        <taxon>Planctomycetia</taxon>
        <taxon>Pirellulales</taxon>
        <taxon>Pirellulaceae</taxon>
        <taxon>Mariniblastus</taxon>
    </lineage>
</organism>
<proteinExistence type="predicted"/>
<dbReference type="Proteomes" id="UP000322214">
    <property type="component" value="Chromosome"/>
</dbReference>
<dbReference type="InterPro" id="IPR003439">
    <property type="entry name" value="ABC_transporter-like_ATP-bd"/>
</dbReference>
<dbReference type="InterPro" id="IPR017871">
    <property type="entry name" value="ABC_transporter-like_CS"/>
</dbReference>
<dbReference type="STRING" id="980251.GCA_001642875_05010"/>
<dbReference type="Pfam" id="PF00005">
    <property type="entry name" value="ABC_tran"/>
    <property type="match status" value="1"/>
</dbReference>